<dbReference type="AlphaFoldDB" id="A0A383C3F7"/>
<organism evidence="1">
    <name type="scientific">marine metagenome</name>
    <dbReference type="NCBI Taxonomy" id="408172"/>
    <lineage>
        <taxon>unclassified sequences</taxon>
        <taxon>metagenomes</taxon>
        <taxon>ecological metagenomes</taxon>
    </lineage>
</organism>
<dbReference type="InterPro" id="IPR001611">
    <property type="entry name" value="Leu-rich_rpt"/>
</dbReference>
<reference evidence="1" key="1">
    <citation type="submission" date="2018-05" db="EMBL/GenBank/DDBJ databases">
        <authorList>
            <person name="Lanie J.A."/>
            <person name="Ng W.-L."/>
            <person name="Kazmierczak K.M."/>
            <person name="Andrzejewski T.M."/>
            <person name="Davidsen T.M."/>
            <person name="Wayne K.J."/>
            <person name="Tettelin H."/>
            <person name="Glass J.I."/>
            <person name="Rusch D."/>
            <person name="Podicherti R."/>
            <person name="Tsui H.-C.T."/>
            <person name="Winkler M.E."/>
        </authorList>
    </citation>
    <scope>NUCLEOTIDE SEQUENCE</scope>
</reference>
<dbReference type="EMBL" id="UINC01205678">
    <property type="protein sequence ID" value="SVE26957.1"/>
    <property type="molecule type" value="Genomic_DNA"/>
</dbReference>
<sequence length="190" mass="21912">MIYMALKNLFLIGYLLIIVWGAECPNNFIGINDSCYFKKHMDVLQDFIDENQSLNGMEPHKIGYQEWKNNRLTYLYLGDNEITSLPDSIGLLRDLYHLDLRKNKIGVLPEEICNIYPDHTTINLSGNQICPPYPQCFDYIGNQEIKDCDDYSCSAGYTEIEGECYKEDHIQMLQAIIDSNFVFSGLTPLE</sequence>
<dbReference type="Gene3D" id="3.80.10.10">
    <property type="entry name" value="Ribonuclease Inhibitor"/>
    <property type="match status" value="1"/>
</dbReference>
<name>A0A383C3F7_9ZZZZ</name>
<evidence type="ECO:0000313" key="1">
    <source>
        <dbReference type="EMBL" id="SVE26957.1"/>
    </source>
</evidence>
<dbReference type="Pfam" id="PF13855">
    <property type="entry name" value="LRR_8"/>
    <property type="match status" value="1"/>
</dbReference>
<protein>
    <submittedName>
        <fullName evidence="1">Uncharacterized protein</fullName>
    </submittedName>
</protein>
<gene>
    <name evidence="1" type="ORF">METZ01_LOCUS479811</name>
</gene>
<dbReference type="PROSITE" id="PS51450">
    <property type="entry name" value="LRR"/>
    <property type="match status" value="1"/>
</dbReference>
<dbReference type="InterPro" id="IPR032675">
    <property type="entry name" value="LRR_dom_sf"/>
</dbReference>
<feature type="non-terminal residue" evidence="1">
    <location>
        <position position="190"/>
    </location>
</feature>
<proteinExistence type="predicted"/>
<dbReference type="SUPFAM" id="SSF52075">
    <property type="entry name" value="Outer arm dynein light chain 1"/>
    <property type="match status" value="1"/>
</dbReference>
<accession>A0A383C3F7</accession>